<accession>A0A8H2M611</accession>
<comment type="similarity">
    <text evidence="1 4">Belongs to the bacterial ribosomal protein bS6 family.</text>
</comment>
<dbReference type="PANTHER" id="PTHR21011:SF1">
    <property type="entry name" value="SMALL RIBOSOMAL SUBUNIT PROTEIN BS6M"/>
    <property type="match status" value="1"/>
</dbReference>
<dbReference type="GO" id="GO:0003735">
    <property type="term" value="F:structural constituent of ribosome"/>
    <property type="evidence" value="ECO:0007669"/>
    <property type="project" value="InterPro"/>
</dbReference>
<keyword evidence="4" id="KW-0699">rRNA-binding</keyword>
<keyword evidence="4" id="KW-0694">RNA-binding</keyword>
<dbReference type="NCBIfam" id="TIGR00166">
    <property type="entry name" value="S6"/>
    <property type="match status" value="1"/>
</dbReference>
<dbReference type="GO" id="GO:0005737">
    <property type="term" value="C:cytoplasm"/>
    <property type="evidence" value="ECO:0007669"/>
    <property type="project" value="UniProtKB-ARBA"/>
</dbReference>
<dbReference type="InterPro" id="IPR000529">
    <property type="entry name" value="Ribosomal_bS6"/>
</dbReference>
<evidence type="ECO:0000313" key="5">
    <source>
        <dbReference type="EMBL" id="VFB17049.1"/>
    </source>
</evidence>
<evidence type="ECO:0000313" key="6">
    <source>
        <dbReference type="Proteomes" id="UP000377798"/>
    </source>
</evidence>
<dbReference type="GO" id="GO:1990904">
    <property type="term" value="C:ribonucleoprotein complex"/>
    <property type="evidence" value="ECO:0007669"/>
    <property type="project" value="UniProtKB-KW"/>
</dbReference>
<dbReference type="Gene3D" id="3.30.70.60">
    <property type="match status" value="1"/>
</dbReference>
<sequence length="95" mass="11426">MMRKYEAIVMFYPDVEEEKRQKALDRLKAILDQDGKVTNVDEWGTRKLAYLIEYYEDAYYVLLDFEAETKAIKEFDRVAKILDPVMRHMVVRLED</sequence>
<keyword evidence="6" id="KW-1185">Reference proteome</keyword>
<evidence type="ECO:0000256" key="1">
    <source>
        <dbReference type="ARBA" id="ARBA00009512"/>
    </source>
</evidence>
<dbReference type="HAMAP" id="MF_00360">
    <property type="entry name" value="Ribosomal_bS6"/>
    <property type="match status" value="1"/>
</dbReference>
<evidence type="ECO:0000256" key="2">
    <source>
        <dbReference type="ARBA" id="ARBA00035104"/>
    </source>
</evidence>
<dbReference type="PANTHER" id="PTHR21011">
    <property type="entry name" value="MITOCHONDRIAL 28S RIBOSOMAL PROTEIN S6"/>
    <property type="match status" value="1"/>
</dbReference>
<evidence type="ECO:0000256" key="3">
    <source>
        <dbReference type="ARBA" id="ARBA00035294"/>
    </source>
</evidence>
<protein>
    <recommendedName>
        <fullName evidence="3 4">Small ribosomal subunit protein bS6</fullName>
    </recommendedName>
</protein>
<reference evidence="5 6" key="1">
    <citation type="submission" date="2019-02" db="EMBL/GenBank/DDBJ databases">
        <authorList>
            <consortium name="Pathogen Informatics"/>
        </authorList>
    </citation>
    <scope>NUCLEOTIDE SEQUENCE [LARGE SCALE GENOMIC DNA]</scope>
    <source>
        <strain evidence="5 6">3012STDY7089603</strain>
    </source>
</reference>
<dbReference type="EMBL" id="CAACYI010000001">
    <property type="protein sequence ID" value="VFB17049.1"/>
    <property type="molecule type" value="Genomic_DNA"/>
</dbReference>
<dbReference type="GO" id="GO:0005840">
    <property type="term" value="C:ribosome"/>
    <property type="evidence" value="ECO:0007669"/>
    <property type="project" value="UniProtKB-KW"/>
</dbReference>
<evidence type="ECO:0000256" key="4">
    <source>
        <dbReference type="HAMAP-Rule" id="MF_00360"/>
    </source>
</evidence>
<comment type="function">
    <text evidence="2 4">Binds together with bS18 to 16S ribosomal RNA.</text>
</comment>
<dbReference type="InterPro" id="IPR014717">
    <property type="entry name" value="Transl_elong_EF1B/ribsomal_bS6"/>
</dbReference>
<organism evidence="5 6">
    <name type="scientific">Urinicoccus massiliensis</name>
    <dbReference type="NCBI Taxonomy" id="1723382"/>
    <lineage>
        <taxon>Bacteria</taxon>
        <taxon>Bacillati</taxon>
        <taxon>Bacillota</taxon>
        <taxon>Tissierellia</taxon>
        <taxon>Tissierellales</taxon>
        <taxon>Peptoniphilaceae</taxon>
        <taxon>Urinicoccus</taxon>
    </lineage>
</organism>
<dbReference type="GO" id="GO:0070181">
    <property type="term" value="F:small ribosomal subunit rRNA binding"/>
    <property type="evidence" value="ECO:0007669"/>
    <property type="project" value="TreeGrafter"/>
</dbReference>
<dbReference type="SUPFAM" id="SSF54995">
    <property type="entry name" value="Ribosomal protein S6"/>
    <property type="match status" value="1"/>
</dbReference>
<proteinExistence type="inferred from homology"/>
<keyword evidence="4" id="KW-0689">Ribosomal protein</keyword>
<dbReference type="AlphaFoldDB" id="A0A8H2M611"/>
<dbReference type="InterPro" id="IPR020814">
    <property type="entry name" value="Ribosomal_S6_plastid/chlpt"/>
</dbReference>
<gene>
    <name evidence="4 5" type="primary">rpsF</name>
    <name evidence="5" type="ORF">NCTC13150_01632</name>
</gene>
<dbReference type="CDD" id="cd00473">
    <property type="entry name" value="bS6"/>
    <property type="match status" value="1"/>
</dbReference>
<comment type="caution">
    <text evidence="5">The sequence shown here is derived from an EMBL/GenBank/DDBJ whole genome shotgun (WGS) entry which is preliminary data.</text>
</comment>
<dbReference type="GO" id="GO:0006412">
    <property type="term" value="P:translation"/>
    <property type="evidence" value="ECO:0007669"/>
    <property type="project" value="UniProtKB-UniRule"/>
</dbReference>
<keyword evidence="4" id="KW-0687">Ribonucleoprotein</keyword>
<name>A0A8H2M611_9FIRM</name>
<dbReference type="Pfam" id="PF01250">
    <property type="entry name" value="Ribosomal_S6"/>
    <property type="match status" value="1"/>
</dbReference>
<dbReference type="InterPro" id="IPR035980">
    <property type="entry name" value="Ribosomal_bS6_sf"/>
</dbReference>
<dbReference type="Proteomes" id="UP000377798">
    <property type="component" value="Unassembled WGS sequence"/>
</dbReference>